<evidence type="ECO:0000313" key="2">
    <source>
        <dbReference type="Proteomes" id="UP001477870"/>
    </source>
</evidence>
<name>A0ABU9T2J5_9HYPH</name>
<sequence>MMQLFSWTKCFAVVYLAAIALGGATIPVMAANVSFVALHYSADRFVPQFHFDGPVVEGDTDALSALIDKFVECTPHALDPNGNNCAVVTLNSPGGNYIEGLRLAALMRERAIATVIEETAKCYSACAFAFLGGTGYSSQEGVGAYIDRMIEPGGILGFHAPYFAPDALGTLVAEFGLDKVLGASRDDISLMIQQLVDWNVNPNALSHIVRMGPSQTYDIVSGGDYTLLWAQLPPAPSHYWNSNMASAVRNACINLLAHHLNTLPNAVIKSVSQEPEIGLVNNEQGQSLVGYRLEADSPLAASYCALPQEQFESGGEIDLALYTAAGVSGTARPLVSLFNRTEGWSTMGAGGNPTRRNMQKGSMSHLFVGTVGPIESDFVKFMSYLPLRKFARFNQAGGLIEMAEFPVSELPMTLLGESKKGQVLQHGEQQVIVETGSELLYNTARHELARRYDVAVTLTVDYDNGFVVGGFYDSKRPYLWVGLKGNNGAATLLRIETPDIPLDMNAALKEQEKVACSFKLHGYGLGCP</sequence>
<dbReference type="EMBL" id="JBBMQO010000001">
    <property type="protein sequence ID" value="MEM5500349.1"/>
    <property type="molecule type" value="Genomic_DNA"/>
</dbReference>
<dbReference type="SUPFAM" id="SSF52096">
    <property type="entry name" value="ClpP/crotonase"/>
    <property type="match status" value="1"/>
</dbReference>
<reference evidence="1 2" key="1">
    <citation type="submission" date="2024-03" db="EMBL/GenBank/DDBJ databases">
        <title>Community enrichment and isolation of bacterial strains for fucoidan degradation.</title>
        <authorList>
            <person name="Sichert A."/>
        </authorList>
    </citation>
    <scope>NUCLEOTIDE SEQUENCE [LARGE SCALE GENOMIC DNA]</scope>
    <source>
        <strain evidence="1 2">AS62</strain>
    </source>
</reference>
<proteinExistence type="predicted"/>
<protein>
    <submittedName>
        <fullName evidence="1">Uncharacterized protein</fullName>
    </submittedName>
</protein>
<keyword evidence="2" id="KW-1185">Reference proteome</keyword>
<organism evidence="1 2">
    <name type="scientific">Ahrensia kielensis</name>
    <dbReference type="NCBI Taxonomy" id="76980"/>
    <lineage>
        <taxon>Bacteria</taxon>
        <taxon>Pseudomonadati</taxon>
        <taxon>Pseudomonadota</taxon>
        <taxon>Alphaproteobacteria</taxon>
        <taxon>Hyphomicrobiales</taxon>
        <taxon>Ahrensiaceae</taxon>
        <taxon>Ahrensia</taxon>
    </lineage>
</organism>
<gene>
    <name evidence="1" type="ORF">WNY59_01965</name>
</gene>
<comment type="caution">
    <text evidence="1">The sequence shown here is derived from an EMBL/GenBank/DDBJ whole genome shotgun (WGS) entry which is preliminary data.</text>
</comment>
<dbReference type="InterPro" id="IPR029045">
    <property type="entry name" value="ClpP/crotonase-like_dom_sf"/>
</dbReference>
<dbReference type="RefSeq" id="WP_342846455.1">
    <property type="nucleotide sequence ID" value="NZ_JBBMQO010000001.1"/>
</dbReference>
<accession>A0ABU9T2J5</accession>
<dbReference type="Proteomes" id="UP001477870">
    <property type="component" value="Unassembled WGS sequence"/>
</dbReference>
<evidence type="ECO:0000313" key="1">
    <source>
        <dbReference type="EMBL" id="MEM5500349.1"/>
    </source>
</evidence>